<sequence>MKYTYYGHSCFEFDFNGTKVLLDPFVTYNPLAKSLKAEDLSPDYIFLTHGHEDHVADLVTAQKSKDAVVVSIVETAAWVRKQGIAKDKVIEFNLGGTVHLPFGKVKMVFAAHSNSTPDGQYGGFPVGYVFFVDGKTIYVSGDTALTMEMKLLERFNIDYAFLPIGGHYTMDAEDAVIAAQFVKCQNIIGTHFDSFPPIKIDHDATEKLFSEADLTLTLPEIGETYSL</sequence>
<dbReference type="EMBL" id="BAAAZI010000006">
    <property type="protein sequence ID" value="GAA4136110.1"/>
    <property type="molecule type" value="Genomic_DNA"/>
</dbReference>
<gene>
    <name evidence="2" type="ORF">GCM10022216_10630</name>
</gene>
<dbReference type="RefSeq" id="WP_344673579.1">
    <property type="nucleotide sequence ID" value="NZ_BAAAZI010000006.1"/>
</dbReference>
<dbReference type="NCBIfam" id="NF001911">
    <property type="entry name" value="PRK00685.1"/>
    <property type="match status" value="1"/>
</dbReference>
<comment type="caution">
    <text evidence="2">The sequence shown here is derived from an EMBL/GenBank/DDBJ whole genome shotgun (WGS) entry which is preliminary data.</text>
</comment>
<dbReference type="InterPro" id="IPR001279">
    <property type="entry name" value="Metallo-B-lactamas"/>
</dbReference>
<dbReference type="Pfam" id="PF13483">
    <property type="entry name" value="Lactamase_B_3"/>
    <property type="match status" value="1"/>
</dbReference>
<dbReference type="PANTHER" id="PTHR43546:SF3">
    <property type="entry name" value="UPF0173 METAL-DEPENDENT HYDROLASE MJ1163"/>
    <property type="match status" value="1"/>
</dbReference>
<dbReference type="Proteomes" id="UP001500101">
    <property type="component" value="Unassembled WGS sequence"/>
</dbReference>
<evidence type="ECO:0000259" key="1">
    <source>
        <dbReference type="SMART" id="SM00849"/>
    </source>
</evidence>
<dbReference type="PANTHER" id="PTHR43546">
    <property type="entry name" value="UPF0173 METAL-DEPENDENT HYDROLASE MJ1163-RELATED"/>
    <property type="match status" value="1"/>
</dbReference>
<dbReference type="Gene3D" id="3.60.15.10">
    <property type="entry name" value="Ribonuclease Z/Hydroxyacylglutathione hydrolase-like"/>
    <property type="match status" value="1"/>
</dbReference>
<dbReference type="SMART" id="SM00849">
    <property type="entry name" value="Lactamase_B"/>
    <property type="match status" value="1"/>
</dbReference>
<keyword evidence="3" id="KW-1185">Reference proteome</keyword>
<evidence type="ECO:0000313" key="2">
    <source>
        <dbReference type="EMBL" id="GAA4136110.1"/>
    </source>
</evidence>
<dbReference type="InterPro" id="IPR036866">
    <property type="entry name" value="RibonucZ/Hydroxyglut_hydro"/>
</dbReference>
<proteinExistence type="predicted"/>
<protein>
    <submittedName>
        <fullName evidence="2">Metal-dependent hydrolase</fullName>
    </submittedName>
</protein>
<dbReference type="InterPro" id="IPR050114">
    <property type="entry name" value="UPF0173_UPF0282_UlaG_hydrolase"/>
</dbReference>
<reference evidence="3" key="1">
    <citation type="journal article" date="2019" name="Int. J. Syst. Evol. Microbiol.">
        <title>The Global Catalogue of Microorganisms (GCM) 10K type strain sequencing project: providing services to taxonomists for standard genome sequencing and annotation.</title>
        <authorList>
            <consortium name="The Broad Institute Genomics Platform"/>
            <consortium name="The Broad Institute Genome Sequencing Center for Infectious Disease"/>
            <person name="Wu L."/>
            <person name="Ma J."/>
        </authorList>
    </citation>
    <scope>NUCLEOTIDE SEQUENCE [LARGE SCALE GENOMIC DNA]</scope>
    <source>
        <strain evidence="3">JCM 16704</strain>
    </source>
</reference>
<organism evidence="2 3">
    <name type="scientific">Sphingobacterium kyonggiense</name>
    <dbReference type="NCBI Taxonomy" id="714075"/>
    <lineage>
        <taxon>Bacteria</taxon>
        <taxon>Pseudomonadati</taxon>
        <taxon>Bacteroidota</taxon>
        <taxon>Sphingobacteriia</taxon>
        <taxon>Sphingobacteriales</taxon>
        <taxon>Sphingobacteriaceae</taxon>
        <taxon>Sphingobacterium</taxon>
    </lineage>
</organism>
<name>A0ABP7YH50_9SPHI</name>
<dbReference type="SUPFAM" id="SSF56281">
    <property type="entry name" value="Metallo-hydrolase/oxidoreductase"/>
    <property type="match status" value="1"/>
</dbReference>
<evidence type="ECO:0000313" key="3">
    <source>
        <dbReference type="Proteomes" id="UP001500101"/>
    </source>
</evidence>
<dbReference type="GO" id="GO:0016787">
    <property type="term" value="F:hydrolase activity"/>
    <property type="evidence" value="ECO:0007669"/>
    <property type="project" value="UniProtKB-KW"/>
</dbReference>
<keyword evidence="2" id="KW-0378">Hydrolase</keyword>
<feature type="domain" description="Metallo-beta-lactamase" evidence="1">
    <location>
        <begin position="7"/>
        <end position="191"/>
    </location>
</feature>
<accession>A0ABP7YH50</accession>